<dbReference type="InterPro" id="IPR011990">
    <property type="entry name" value="TPR-like_helical_dom_sf"/>
</dbReference>
<accession>A0A158R1U8</accession>
<dbReference type="EMBL" id="UYSL01021371">
    <property type="protein sequence ID" value="VDL78042.1"/>
    <property type="molecule type" value="Genomic_DNA"/>
</dbReference>
<dbReference type="AlphaFoldDB" id="A0A158R1U8"/>
<dbReference type="GO" id="GO:0005768">
    <property type="term" value="C:endosome"/>
    <property type="evidence" value="ECO:0007669"/>
    <property type="project" value="TreeGrafter"/>
</dbReference>
<dbReference type="PANTHER" id="PTHR12811:SF0">
    <property type="entry name" value="VACUOLAR PROTEIN SORTING-ASSOCIATED PROTEIN 16 HOMOLOG"/>
    <property type="match status" value="1"/>
</dbReference>
<dbReference type="InterPro" id="IPR016534">
    <property type="entry name" value="VPS16"/>
</dbReference>
<evidence type="ECO:0000313" key="6">
    <source>
        <dbReference type="Proteomes" id="UP000271162"/>
    </source>
</evidence>
<reference evidence="7" key="1">
    <citation type="submission" date="2016-04" db="UniProtKB">
        <authorList>
            <consortium name="WormBaseParasite"/>
        </authorList>
    </citation>
    <scope>IDENTIFICATION</scope>
</reference>
<dbReference type="InterPro" id="IPR006926">
    <property type="entry name" value="Vps16_N"/>
</dbReference>
<dbReference type="GO" id="GO:0030897">
    <property type="term" value="C:HOPS complex"/>
    <property type="evidence" value="ECO:0007669"/>
    <property type="project" value="TreeGrafter"/>
</dbReference>
<dbReference type="STRING" id="27835.A0A158R1U8"/>
<dbReference type="Proteomes" id="UP000271162">
    <property type="component" value="Unassembled WGS sequence"/>
</dbReference>
<dbReference type="PIRSF" id="PIRSF007949">
    <property type="entry name" value="VPS16"/>
    <property type="match status" value="1"/>
</dbReference>
<name>A0A158R1U8_NIPBR</name>
<evidence type="ECO:0000259" key="3">
    <source>
        <dbReference type="Pfam" id="PF04840"/>
    </source>
</evidence>
<evidence type="ECO:0000313" key="5">
    <source>
        <dbReference type="EMBL" id="VDL78042.1"/>
    </source>
</evidence>
<proteinExistence type="inferred from homology"/>
<dbReference type="InterPro" id="IPR006925">
    <property type="entry name" value="Vps16_C"/>
</dbReference>
<dbReference type="OMA" id="IMFHLDA"/>
<dbReference type="WBParaSite" id="NBR_0001445201-mRNA-1">
    <property type="protein sequence ID" value="NBR_0001445201-mRNA-1"/>
    <property type="gene ID" value="NBR_0001445201"/>
</dbReference>
<feature type="domain" description="Vps16 C-terminal" evidence="3">
    <location>
        <begin position="197"/>
        <end position="493"/>
    </location>
</feature>
<dbReference type="Gene3D" id="1.25.40.10">
    <property type="entry name" value="Tetratricopeptide repeat domain"/>
    <property type="match status" value="1"/>
</dbReference>
<evidence type="ECO:0000259" key="4">
    <source>
        <dbReference type="Pfam" id="PF04841"/>
    </source>
</evidence>
<reference evidence="5 6" key="2">
    <citation type="submission" date="2018-11" db="EMBL/GenBank/DDBJ databases">
        <authorList>
            <consortium name="Pathogen Informatics"/>
        </authorList>
    </citation>
    <scope>NUCLEOTIDE SEQUENCE [LARGE SCALE GENOMIC DNA]</scope>
</reference>
<gene>
    <name evidence="5" type="ORF">NBR_LOCUS14453</name>
</gene>
<dbReference type="Pfam" id="PF04840">
    <property type="entry name" value="Vps16_C"/>
    <property type="match status" value="1"/>
</dbReference>
<dbReference type="GO" id="GO:0042144">
    <property type="term" value="P:vacuole fusion, non-autophagic"/>
    <property type="evidence" value="ECO:0007669"/>
    <property type="project" value="TreeGrafter"/>
</dbReference>
<dbReference type="GO" id="GO:0016197">
    <property type="term" value="P:endosomal transport"/>
    <property type="evidence" value="ECO:0007669"/>
    <property type="project" value="TreeGrafter"/>
</dbReference>
<dbReference type="Pfam" id="PF04841">
    <property type="entry name" value="Vps16_N"/>
    <property type="match status" value="1"/>
</dbReference>
<dbReference type="GO" id="GO:0003779">
    <property type="term" value="F:actin binding"/>
    <property type="evidence" value="ECO:0007669"/>
    <property type="project" value="TreeGrafter"/>
</dbReference>
<keyword evidence="6" id="KW-1185">Reference proteome</keyword>
<sequence>MIASLEGDERAVLGVASASDGALLYESAQWLGVNKSHQSYEYAMQIRDLTLAVEQCISSASLMWAPELQKELLKASHFGMAFSNGLECNRFARMIRKLRVLNEVHRRRIGIPITYPQLQELGESGLVNRLIDIGAYGLAIEICIWLEMDQQEGIDRVLLEWVRRTISKAAESVNPAELDMQELDEKITRKLLGYPHVSLADAAKRAVDAKLPKLARLLIKREKDDSKQVQVLLDLGDVQEALTRAAAAQRPQLMHQVVRHLMKGQKRAEYELAIRKIPLAQCLYQDLVRDENERGSGKMMLALLEQASDFERQAMFHLDAVANEINPSERLYCLRRAKEAARNMGDKGVEELLNDMAAFAPGQSERGQEHMTVRETLIEYAADPQKVAQFKHQAKLTEKQVWLWTIEGLAKLGKTEQLLDLAQKKSPVGYVPFVKACIKYNQREESKKYLAKVHGYQELIAANMALGNFVAAAKIAFDRRDRDTLQQIFMKSHSDKDVYSKVGQLIKSL</sequence>
<evidence type="ECO:0000313" key="7">
    <source>
        <dbReference type="WBParaSite" id="NBR_0001445201-mRNA-1"/>
    </source>
</evidence>
<evidence type="ECO:0000256" key="1">
    <source>
        <dbReference type="ARBA" id="ARBA00009250"/>
    </source>
</evidence>
<comment type="similarity">
    <text evidence="1">Belongs to the VPS16 family.</text>
</comment>
<evidence type="ECO:0000256" key="2">
    <source>
        <dbReference type="ARBA" id="ARBA00017947"/>
    </source>
</evidence>
<organism evidence="7">
    <name type="scientific">Nippostrongylus brasiliensis</name>
    <name type="common">Rat hookworm</name>
    <dbReference type="NCBI Taxonomy" id="27835"/>
    <lineage>
        <taxon>Eukaryota</taxon>
        <taxon>Metazoa</taxon>
        <taxon>Ecdysozoa</taxon>
        <taxon>Nematoda</taxon>
        <taxon>Chromadorea</taxon>
        <taxon>Rhabditida</taxon>
        <taxon>Rhabditina</taxon>
        <taxon>Rhabditomorpha</taxon>
        <taxon>Strongyloidea</taxon>
        <taxon>Heligmosomidae</taxon>
        <taxon>Nippostrongylus</taxon>
    </lineage>
</organism>
<dbReference type="PANTHER" id="PTHR12811">
    <property type="entry name" value="VACUOLAR PROTEIN SORTING VPS16"/>
    <property type="match status" value="1"/>
</dbReference>
<protein>
    <recommendedName>
        <fullName evidence="2">Vacuolar protein sorting-associated protein 16 homolog</fullName>
    </recommendedName>
</protein>
<dbReference type="GO" id="GO:0005765">
    <property type="term" value="C:lysosomal membrane"/>
    <property type="evidence" value="ECO:0007669"/>
    <property type="project" value="TreeGrafter"/>
</dbReference>
<dbReference type="GO" id="GO:0006886">
    <property type="term" value="P:intracellular protein transport"/>
    <property type="evidence" value="ECO:0007669"/>
    <property type="project" value="InterPro"/>
</dbReference>
<feature type="domain" description="Vps16 N-terminal" evidence="4">
    <location>
        <begin position="9"/>
        <end position="82"/>
    </location>
</feature>